<protein>
    <recommendedName>
        <fullName evidence="4">Lipoprotein</fullName>
    </recommendedName>
</protein>
<dbReference type="PROSITE" id="PS51257">
    <property type="entry name" value="PROKAR_LIPOPROTEIN"/>
    <property type="match status" value="1"/>
</dbReference>
<dbReference type="AlphaFoldDB" id="A0A4R7BCX9"/>
<accession>A0A4R7BCX9</accession>
<comment type="caution">
    <text evidence="2">The sequence shown here is derived from an EMBL/GenBank/DDBJ whole genome shotgun (WGS) entry which is preliminary data.</text>
</comment>
<evidence type="ECO:0000313" key="3">
    <source>
        <dbReference type="Proteomes" id="UP000295611"/>
    </source>
</evidence>
<dbReference type="Proteomes" id="UP000295611">
    <property type="component" value="Unassembled WGS sequence"/>
</dbReference>
<reference evidence="2 3" key="1">
    <citation type="submission" date="2019-03" db="EMBL/GenBank/DDBJ databases">
        <title>Genomic Encyclopedia of Type Strains, Phase III (KMG-III): the genomes of soil and plant-associated and newly described type strains.</title>
        <authorList>
            <person name="Whitman W."/>
        </authorList>
    </citation>
    <scope>NUCLEOTIDE SEQUENCE [LARGE SCALE GENOMIC DNA]</scope>
    <source>
        <strain evidence="2 3">CECT 8976</strain>
    </source>
</reference>
<keyword evidence="3" id="KW-1185">Reference proteome</keyword>
<gene>
    <name evidence="2" type="ORF">DFP86_101308</name>
</gene>
<dbReference type="RefSeq" id="WP_133678231.1">
    <property type="nucleotide sequence ID" value="NZ_SNZP01000001.1"/>
</dbReference>
<feature type="chain" id="PRO_5020252237" description="Lipoprotein" evidence="1">
    <location>
        <begin position="20"/>
        <end position="296"/>
    </location>
</feature>
<keyword evidence="1" id="KW-0732">Signal</keyword>
<evidence type="ECO:0000313" key="2">
    <source>
        <dbReference type="EMBL" id="TDR82914.1"/>
    </source>
</evidence>
<name>A0A4R7BCX9_9NEIS</name>
<feature type="signal peptide" evidence="1">
    <location>
        <begin position="1"/>
        <end position="19"/>
    </location>
</feature>
<sequence>MLNSKTTVILGFLSLLGLAACGSKQVAMPAEAPAAASEYQPAASTLAVESSAGVVAPNEAGGITADKNKAEGVTADKNKATGVTPEKNEAGGVTAYNNDEEVAKKREEYINALHKGNAVAAGPSDLDFGVSAKFMLRYSPKKNIEQLAQEVRETFRKNGYQNVEVQSGGVTAGFTMKAELTGSPDQVDIVADSGNGPSGVQDVLNARDRTWIWYVRPKVLSGDIPLQFHLYVVMPKELGKPELLDTLDKKLIAHPTIVGVFQKYWVIVSAVGGSLGWYFREFFRALLKRLFGTGER</sequence>
<evidence type="ECO:0000256" key="1">
    <source>
        <dbReference type="SAM" id="SignalP"/>
    </source>
</evidence>
<dbReference type="EMBL" id="SNZP01000001">
    <property type="protein sequence ID" value="TDR82914.1"/>
    <property type="molecule type" value="Genomic_DNA"/>
</dbReference>
<proteinExistence type="predicted"/>
<evidence type="ECO:0008006" key="4">
    <source>
        <dbReference type="Google" id="ProtNLM"/>
    </source>
</evidence>
<organism evidence="2 3">
    <name type="scientific">Paludibacterium purpuratum</name>
    <dbReference type="NCBI Taxonomy" id="1144873"/>
    <lineage>
        <taxon>Bacteria</taxon>
        <taxon>Pseudomonadati</taxon>
        <taxon>Pseudomonadota</taxon>
        <taxon>Betaproteobacteria</taxon>
        <taxon>Neisseriales</taxon>
        <taxon>Chromobacteriaceae</taxon>
        <taxon>Paludibacterium</taxon>
    </lineage>
</organism>